<evidence type="ECO:0000313" key="3">
    <source>
        <dbReference type="EMBL" id="MDN4598391.1"/>
    </source>
</evidence>
<name>A0ABT8IZY6_9MICO</name>
<keyword evidence="1" id="KW-0175">Coiled coil</keyword>
<dbReference type="EMBL" id="JAROCB010000004">
    <property type="protein sequence ID" value="MDN4598391.1"/>
    <property type="molecule type" value="Genomic_DNA"/>
</dbReference>
<comment type="caution">
    <text evidence="3">The sequence shown here is derived from an EMBL/GenBank/DDBJ whole genome shotgun (WGS) entry which is preliminary data.</text>
</comment>
<organism evidence="3 4">
    <name type="scientific">Leifsonia virtsii</name>
    <dbReference type="NCBI Taxonomy" id="3035915"/>
    <lineage>
        <taxon>Bacteria</taxon>
        <taxon>Bacillati</taxon>
        <taxon>Actinomycetota</taxon>
        <taxon>Actinomycetes</taxon>
        <taxon>Micrococcales</taxon>
        <taxon>Microbacteriaceae</taxon>
        <taxon>Leifsonia</taxon>
    </lineage>
</organism>
<sequence>MYTALLGGYEELLEQPVAKRTDIPFICFTDDPDLRSETWRIVLVEPMLPLDLVRSQRDFKIRGHQALEPFTETLYIDNSVLLKVPPEEILDEWLRDADYAVSLHSYRERVIDEFDEVVALNYDDAARVQEQLLHYADLYPELIHQHPYWNGMIARRMTPQVQSAMMRWFDHVLRYSRRDQLSANVALGLSGMRVNAVELDNFASELHAWPVQVARKIHLGKNNRRNAGPILAEVARLKREVSALSSELEASAEARESLADVQRELAETREAAARDRARIEGELRAQLQDVLTSTSWKASAPIRWVADSARRVRAGRSAH</sequence>
<keyword evidence="4" id="KW-1185">Reference proteome</keyword>
<dbReference type="RefSeq" id="WP_301219736.1">
    <property type="nucleotide sequence ID" value="NZ_JAROCB010000004.1"/>
</dbReference>
<protein>
    <submittedName>
        <fullName evidence="3">DUF616 domain-containing protein</fullName>
    </submittedName>
</protein>
<gene>
    <name evidence="3" type="ORF">P5G59_14660</name>
</gene>
<evidence type="ECO:0000256" key="1">
    <source>
        <dbReference type="SAM" id="Coils"/>
    </source>
</evidence>
<dbReference type="Proteomes" id="UP001174210">
    <property type="component" value="Unassembled WGS sequence"/>
</dbReference>
<evidence type="ECO:0000259" key="2">
    <source>
        <dbReference type="Pfam" id="PF04765"/>
    </source>
</evidence>
<feature type="domain" description="TOD1/MUCI70 glycosyltransferase-like" evidence="2">
    <location>
        <begin position="38"/>
        <end position="185"/>
    </location>
</feature>
<dbReference type="InterPro" id="IPR048354">
    <property type="entry name" value="TOD1_MUCI70_glycTrfase_dom"/>
</dbReference>
<accession>A0ABT8IZY6</accession>
<proteinExistence type="predicted"/>
<evidence type="ECO:0000313" key="4">
    <source>
        <dbReference type="Proteomes" id="UP001174210"/>
    </source>
</evidence>
<reference evidence="3" key="1">
    <citation type="submission" date="2023-03" db="EMBL/GenBank/DDBJ databases">
        <title>MT1 and MT2 Draft Genomes of Novel Species.</title>
        <authorList>
            <person name="Venkateswaran K."/>
        </authorList>
    </citation>
    <scope>NUCLEOTIDE SEQUENCE</scope>
    <source>
        <strain evidence="3">F6_8S_P_1A</strain>
    </source>
</reference>
<dbReference type="Pfam" id="PF04765">
    <property type="entry name" value="TOD1_MUCI70"/>
    <property type="match status" value="1"/>
</dbReference>
<feature type="coiled-coil region" evidence="1">
    <location>
        <begin position="234"/>
        <end position="278"/>
    </location>
</feature>